<evidence type="ECO:0000313" key="4">
    <source>
        <dbReference type="Proteomes" id="UP000828390"/>
    </source>
</evidence>
<evidence type="ECO:0000313" key="1">
    <source>
        <dbReference type="EMBL" id="KAH3703401.1"/>
    </source>
</evidence>
<protein>
    <submittedName>
        <fullName evidence="2">Uncharacterized protein</fullName>
    </submittedName>
</protein>
<organism evidence="2 4">
    <name type="scientific">Dreissena polymorpha</name>
    <name type="common">Zebra mussel</name>
    <name type="synonym">Mytilus polymorpha</name>
    <dbReference type="NCBI Taxonomy" id="45954"/>
    <lineage>
        <taxon>Eukaryota</taxon>
        <taxon>Metazoa</taxon>
        <taxon>Spiralia</taxon>
        <taxon>Lophotrochozoa</taxon>
        <taxon>Mollusca</taxon>
        <taxon>Bivalvia</taxon>
        <taxon>Autobranchia</taxon>
        <taxon>Heteroconchia</taxon>
        <taxon>Euheterodonta</taxon>
        <taxon>Imparidentia</taxon>
        <taxon>Neoheterodontei</taxon>
        <taxon>Myida</taxon>
        <taxon>Dreissenoidea</taxon>
        <taxon>Dreissenidae</taxon>
        <taxon>Dreissena</taxon>
    </lineage>
</organism>
<accession>A0A9D3YM89</accession>
<evidence type="ECO:0000313" key="3">
    <source>
        <dbReference type="EMBL" id="KAH3703420.1"/>
    </source>
</evidence>
<keyword evidence="4" id="KW-1185">Reference proteome</keyword>
<dbReference type="EMBL" id="JAIWYP010000015">
    <property type="protein sequence ID" value="KAH3703420.1"/>
    <property type="molecule type" value="Genomic_DNA"/>
</dbReference>
<name>A0A9D3YM89_DREPO</name>
<sequence length="53" mass="6149">MPSERRIMPDLPHPDNAFWPCPQRDVSCQTYLILTMHSGHALRETYHARPTSS</sequence>
<gene>
    <name evidence="1" type="ORF">DPMN_078437</name>
    <name evidence="2" type="ORF">DPMN_078445</name>
    <name evidence="3" type="ORF">DPMN_078456</name>
</gene>
<dbReference type="Proteomes" id="UP000828390">
    <property type="component" value="Unassembled WGS sequence"/>
</dbReference>
<reference evidence="2" key="2">
    <citation type="submission" date="2020-11" db="EMBL/GenBank/DDBJ databases">
        <authorList>
            <person name="McCartney M.A."/>
            <person name="Auch B."/>
            <person name="Kono T."/>
            <person name="Mallez S."/>
            <person name="Becker A."/>
            <person name="Gohl D.M."/>
            <person name="Silverstein K.A.T."/>
            <person name="Koren S."/>
            <person name="Bechman K.B."/>
            <person name="Herman A."/>
            <person name="Abrahante J.E."/>
            <person name="Garbe J."/>
        </authorList>
    </citation>
    <scope>NUCLEOTIDE SEQUENCE</scope>
    <source>
        <strain evidence="2">Duluth1</strain>
        <tissue evidence="2">Whole animal</tissue>
    </source>
</reference>
<dbReference type="EMBL" id="JAIWYP010000015">
    <property type="protein sequence ID" value="KAH3703401.1"/>
    <property type="molecule type" value="Genomic_DNA"/>
</dbReference>
<reference evidence="2" key="1">
    <citation type="journal article" date="2019" name="bioRxiv">
        <title>The Genome of the Zebra Mussel, Dreissena polymorpha: A Resource for Invasive Species Research.</title>
        <authorList>
            <person name="McCartney M.A."/>
            <person name="Auch B."/>
            <person name="Kono T."/>
            <person name="Mallez S."/>
            <person name="Zhang Y."/>
            <person name="Obille A."/>
            <person name="Becker A."/>
            <person name="Abrahante J.E."/>
            <person name="Garbe J."/>
            <person name="Badalamenti J.P."/>
            <person name="Herman A."/>
            <person name="Mangelson H."/>
            <person name="Liachko I."/>
            <person name="Sullivan S."/>
            <person name="Sone E.D."/>
            <person name="Koren S."/>
            <person name="Silverstein K.A.T."/>
            <person name="Beckman K.B."/>
            <person name="Gohl D.M."/>
        </authorList>
    </citation>
    <scope>NUCLEOTIDE SEQUENCE</scope>
    <source>
        <strain evidence="2">Duluth1</strain>
        <tissue evidence="2">Whole animal</tissue>
    </source>
</reference>
<dbReference type="AlphaFoldDB" id="A0A9D3YM89"/>
<dbReference type="EMBL" id="JAIWYP010000015">
    <property type="protein sequence ID" value="KAH3703409.1"/>
    <property type="molecule type" value="Genomic_DNA"/>
</dbReference>
<proteinExistence type="predicted"/>
<comment type="caution">
    <text evidence="2">The sequence shown here is derived from an EMBL/GenBank/DDBJ whole genome shotgun (WGS) entry which is preliminary data.</text>
</comment>
<evidence type="ECO:0000313" key="2">
    <source>
        <dbReference type="EMBL" id="KAH3703409.1"/>
    </source>
</evidence>